<keyword evidence="2" id="KW-1133">Transmembrane helix</keyword>
<feature type="region of interest" description="Disordered" evidence="1">
    <location>
        <begin position="290"/>
        <end position="329"/>
    </location>
</feature>
<dbReference type="Pfam" id="PF02470">
    <property type="entry name" value="MlaD"/>
    <property type="match status" value="1"/>
</dbReference>
<dbReference type="Proteomes" id="UP001139308">
    <property type="component" value="Unassembled WGS sequence"/>
</dbReference>
<evidence type="ECO:0000313" key="5">
    <source>
        <dbReference type="Proteomes" id="UP001139308"/>
    </source>
</evidence>
<dbReference type="PANTHER" id="PTHR36698:SF2">
    <property type="entry name" value="MCE_MLAD DOMAIN-CONTAINING PROTEIN"/>
    <property type="match status" value="1"/>
</dbReference>
<comment type="caution">
    <text evidence="4">The sequence shown here is derived from an EMBL/GenBank/DDBJ whole genome shotgun (WGS) entry which is preliminary data.</text>
</comment>
<feature type="compositionally biased region" description="Gly residues" evidence="1">
    <location>
        <begin position="318"/>
        <end position="329"/>
    </location>
</feature>
<evidence type="ECO:0000256" key="1">
    <source>
        <dbReference type="SAM" id="MobiDB-lite"/>
    </source>
</evidence>
<feature type="transmembrane region" description="Helical" evidence="2">
    <location>
        <begin position="7"/>
        <end position="28"/>
    </location>
</feature>
<dbReference type="RefSeq" id="WP_238467215.1">
    <property type="nucleotide sequence ID" value="NZ_JAKLJA010000034.1"/>
</dbReference>
<keyword evidence="5" id="KW-1185">Reference proteome</keyword>
<evidence type="ECO:0000259" key="3">
    <source>
        <dbReference type="Pfam" id="PF02470"/>
    </source>
</evidence>
<dbReference type="PANTHER" id="PTHR36698">
    <property type="entry name" value="BLL5892 PROTEIN"/>
    <property type="match status" value="1"/>
</dbReference>
<proteinExistence type="predicted"/>
<name>A0A9X1RWG6_9BURK</name>
<organism evidence="4 5">
    <name type="scientific">Paraburkholderia tagetis</name>
    <dbReference type="NCBI Taxonomy" id="2913261"/>
    <lineage>
        <taxon>Bacteria</taxon>
        <taxon>Pseudomonadati</taxon>
        <taxon>Pseudomonadota</taxon>
        <taxon>Betaproteobacteria</taxon>
        <taxon>Burkholderiales</taxon>
        <taxon>Burkholderiaceae</taxon>
        <taxon>Paraburkholderia</taxon>
    </lineage>
</organism>
<feature type="domain" description="Mce/MlaD" evidence="3">
    <location>
        <begin position="44"/>
        <end position="112"/>
    </location>
</feature>
<reference evidence="4" key="1">
    <citation type="submission" date="2022-01" db="EMBL/GenBank/DDBJ databases">
        <title>Genome sequence and assembly of Parabukholderia sp. RG36.</title>
        <authorList>
            <person name="Chhetri G."/>
        </authorList>
    </citation>
    <scope>NUCLEOTIDE SEQUENCE</scope>
    <source>
        <strain evidence="4">RG36</strain>
    </source>
</reference>
<dbReference type="AlphaFoldDB" id="A0A9X1RWG6"/>
<gene>
    <name evidence="4" type="ORF">L5014_28845</name>
</gene>
<evidence type="ECO:0000313" key="4">
    <source>
        <dbReference type="EMBL" id="MCG5077307.1"/>
    </source>
</evidence>
<keyword evidence="2" id="KW-0472">Membrane</keyword>
<evidence type="ECO:0000256" key="2">
    <source>
        <dbReference type="SAM" id="Phobius"/>
    </source>
</evidence>
<dbReference type="InterPro" id="IPR003399">
    <property type="entry name" value="Mce/MlaD"/>
</dbReference>
<accession>A0A9X1RWG6</accession>
<keyword evidence="2" id="KW-0812">Transmembrane</keyword>
<protein>
    <submittedName>
        <fullName evidence="4">MlaD family protein</fullName>
    </submittedName>
</protein>
<dbReference type="EMBL" id="JAKLJA010000034">
    <property type="protein sequence ID" value="MCG5077307.1"/>
    <property type="molecule type" value="Genomic_DNA"/>
</dbReference>
<sequence>MENKAHAFWAGAFTLGLLAVIAFAVVFFSADHTVRVPYDLISRSNVTGLYPDAAVRYRGLDVGKVQSIKFDPSHPGQIRIRVLVDQKAPMTRSTFGTLALQGVTGIAFVQLDDNGLDLSPLPSSAKHVAQIPLRPGLLDQLQRRGDALLRKLDSIAGDLDEMLNEDNRKQIMAAVSSVQQAASSVNAVALQLGPATQHLPAAVDDLRKTLQSTNQLVTNLNRPDGPFQTNLNKAGTAAAQAGQSLSSIDASIQQLSARVGYDTLPRVDSLTDDVRSAMRSVDKAAGTFSRSPNSLLFGGAPRPAPGPGEPGFAWPAGAGAGASAGAGGK</sequence>